<evidence type="ECO:0000313" key="2">
    <source>
        <dbReference type="Proteomes" id="UP001160483"/>
    </source>
</evidence>
<gene>
    <name evidence="1" type="ORF">PBS003_LOCUS7743</name>
</gene>
<dbReference type="AlphaFoldDB" id="A0AAU9LMB5"/>
<evidence type="ECO:0000313" key="1">
    <source>
        <dbReference type="EMBL" id="CAH0481136.1"/>
    </source>
</evidence>
<accession>A0AAU9LMB5</accession>
<dbReference type="EMBL" id="CAKKTJ010000327">
    <property type="protein sequence ID" value="CAH0481136.1"/>
    <property type="molecule type" value="Genomic_DNA"/>
</dbReference>
<name>A0AAU9LMB5_9STRA</name>
<reference evidence="1" key="1">
    <citation type="submission" date="2021-11" db="EMBL/GenBank/DDBJ databases">
        <authorList>
            <person name="Islam A."/>
            <person name="Islam S."/>
            <person name="Flora M.S."/>
            <person name="Rahman M."/>
            <person name="Ziaur R.M."/>
            <person name="Epstein J.H."/>
            <person name="Hassan M."/>
            <person name="Klassen M."/>
            <person name="Woodard K."/>
            <person name="Webb A."/>
            <person name="Webby R.J."/>
            <person name="El Zowalaty M.E."/>
        </authorList>
    </citation>
    <scope>NUCLEOTIDE SEQUENCE</scope>
    <source>
        <strain evidence="1">Pbs3</strain>
    </source>
</reference>
<organism evidence="1 2">
    <name type="scientific">Peronospora belbahrii</name>
    <dbReference type="NCBI Taxonomy" id="622444"/>
    <lineage>
        <taxon>Eukaryota</taxon>
        <taxon>Sar</taxon>
        <taxon>Stramenopiles</taxon>
        <taxon>Oomycota</taxon>
        <taxon>Peronosporomycetes</taxon>
        <taxon>Peronosporales</taxon>
        <taxon>Peronosporaceae</taxon>
        <taxon>Peronospora</taxon>
    </lineage>
</organism>
<dbReference type="Proteomes" id="UP001160483">
    <property type="component" value="Unassembled WGS sequence"/>
</dbReference>
<proteinExistence type="predicted"/>
<comment type="caution">
    <text evidence="1">The sequence shown here is derived from an EMBL/GenBank/DDBJ whole genome shotgun (WGS) entry which is preliminary data.</text>
</comment>
<protein>
    <submittedName>
        <fullName evidence="1">Uncharacterized protein</fullName>
    </submittedName>
</protein>
<sequence>MWPDELNRRSKKVLETTSKVADLETSLQQRLQTQYHQMAQQMTWFLKTMQKNLLASGKQARTSKTCLHGKNGNFGSVSIRPSKILDAKIF</sequence>